<dbReference type="PANTHER" id="PTHR28153:SF1">
    <property type="entry name" value="DUF4484 DOMAIN-CONTAINING PROTEIN"/>
    <property type="match status" value="1"/>
</dbReference>
<dbReference type="OrthoDB" id="2152680at2759"/>
<reference evidence="2" key="1">
    <citation type="submission" date="2015-10" db="EMBL/GenBank/DDBJ databases">
        <authorList>
            <person name="Devillers H."/>
        </authorList>
    </citation>
    <scope>NUCLEOTIDE SEQUENCE [LARGE SCALE GENOMIC DNA]</scope>
</reference>
<protein>
    <submittedName>
        <fullName evidence="1">LAQU0S01e08900g1_1</fullName>
    </submittedName>
</protein>
<sequence length="519" mass="59879">MRQFTRTLDMRYNPKPYDFEIQEPSHKVPLCCIFLCQFDVKKGNTLIWSMKSTETSDIPLNNIEFMSIPSGIHELEKDVVSFVIPKRESLEEVYYGVSCFQQNGQSLSRNVSHVDRGKVEMFSLGIIVDASFRYQGVSKSKFYDWKPNQFISATEYIEDLQELLSHWLKRRSSDRDFSLFENYFEANKFKADSAILSSPVLQHSWQNAGNFTTNTLLQEKHPHMLESLSQWLDYLGPLMFPLWKACIRRQRVLIITGNGVSFEKTNSLVYCLSILSLIPHIISDRVKDSPSQPLYCIGIINMDDLERHVATSLTTNEEDYEIPGFIACTGDEILESRSELYDVCLKIHGRDALPEILTSKGESIKATPHELELYEKLVSNSLGYQLSQSERDKLFRLVEPTTWSQYLIDGFYWWATAGYMRPSFHEPEDKVIADLDRDNLEIVISLVGYFHEKTLLLYNSLKQVVETSTEETVVVSPIFLATVGLDCFSSGDYVFLNKVCQKWFDRELLVRNVDCTLLC</sequence>
<proteinExistence type="predicted"/>
<keyword evidence="2" id="KW-1185">Reference proteome</keyword>
<gene>
    <name evidence="1" type="ORF">LAQU0_S01e08900g</name>
</gene>
<dbReference type="PANTHER" id="PTHR28153">
    <property type="entry name" value="PROTEIN, PUTATIVE-RELATED"/>
    <property type="match status" value="1"/>
</dbReference>
<dbReference type="EMBL" id="LN890560">
    <property type="protein sequence ID" value="CUS20538.1"/>
    <property type="molecule type" value="Genomic_DNA"/>
</dbReference>
<evidence type="ECO:0000313" key="2">
    <source>
        <dbReference type="Proteomes" id="UP000236544"/>
    </source>
</evidence>
<name>A0A0P1KM76_9SACH</name>
<dbReference type="Pfam" id="PF09804">
    <property type="entry name" value="DENND11"/>
    <property type="match status" value="1"/>
</dbReference>
<evidence type="ECO:0000313" key="1">
    <source>
        <dbReference type="EMBL" id="CUS20538.1"/>
    </source>
</evidence>
<dbReference type="InterPro" id="IPR018626">
    <property type="entry name" value="LCHN/Anr2"/>
</dbReference>
<dbReference type="AlphaFoldDB" id="A0A0P1KM76"/>
<dbReference type="Proteomes" id="UP000236544">
    <property type="component" value="Unassembled WGS sequence"/>
</dbReference>
<dbReference type="GO" id="GO:0005811">
    <property type="term" value="C:lipid droplet"/>
    <property type="evidence" value="ECO:0007669"/>
    <property type="project" value="TreeGrafter"/>
</dbReference>
<accession>A0A0P1KM76</accession>
<organism evidence="1 2">
    <name type="scientific">Lachancea quebecensis</name>
    <dbReference type="NCBI Taxonomy" id="1654605"/>
    <lineage>
        <taxon>Eukaryota</taxon>
        <taxon>Fungi</taxon>
        <taxon>Dikarya</taxon>
        <taxon>Ascomycota</taxon>
        <taxon>Saccharomycotina</taxon>
        <taxon>Saccharomycetes</taxon>
        <taxon>Saccharomycetales</taxon>
        <taxon>Saccharomycetaceae</taxon>
        <taxon>Lachancea</taxon>
    </lineage>
</organism>
<dbReference type="InterPro" id="IPR053056">
    <property type="entry name" value="Lipid_Metab_Assoc_Protein"/>
</dbReference>